<dbReference type="STRING" id="4537.A0A0E0LXJ0"/>
<dbReference type="GO" id="GO:0080044">
    <property type="term" value="F:quercetin 7-O-glucosyltransferase activity"/>
    <property type="evidence" value="ECO:0007669"/>
    <property type="project" value="TreeGrafter"/>
</dbReference>
<comment type="similarity">
    <text evidence="1">Belongs to the UDP-glycosyltransferase family.</text>
</comment>
<protein>
    <submittedName>
        <fullName evidence="3">Uncharacterized protein</fullName>
    </submittedName>
</protein>
<dbReference type="PANTHER" id="PTHR11926:SF1553">
    <property type="entry name" value="GLYCOSYLTRANSFERASE"/>
    <property type="match status" value="1"/>
</dbReference>
<sequence length="89" mass="10076">MSQVLAHPTVRVLTHRDWNSTTEAISASVPMVAVPRWSDQAMNANVLMCARGSGSVDGVVERGKVEQCVREVMEREEYWRNTGKWREMA</sequence>
<evidence type="ECO:0000313" key="3">
    <source>
        <dbReference type="EnsemblPlants" id="OPUNC08G20360.1"/>
    </source>
</evidence>
<proteinExistence type="inferred from homology"/>
<dbReference type="Pfam" id="PF00201">
    <property type="entry name" value="UDPGT"/>
    <property type="match status" value="1"/>
</dbReference>
<evidence type="ECO:0000256" key="2">
    <source>
        <dbReference type="ARBA" id="ARBA00022679"/>
    </source>
</evidence>
<dbReference type="GO" id="GO:0080043">
    <property type="term" value="F:quercetin 3-O-glucosyltransferase activity"/>
    <property type="evidence" value="ECO:0007669"/>
    <property type="project" value="TreeGrafter"/>
</dbReference>
<dbReference type="HOGENOM" id="CLU_001724_1_2_1"/>
<dbReference type="AlphaFoldDB" id="A0A0E0LXJ0"/>
<dbReference type="InterPro" id="IPR002213">
    <property type="entry name" value="UDP_glucos_trans"/>
</dbReference>
<reference evidence="3" key="2">
    <citation type="submission" date="2018-05" db="EMBL/GenBank/DDBJ databases">
        <title>OpunRS2 (Oryza punctata Reference Sequence Version 2).</title>
        <authorList>
            <person name="Zhang J."/>
            <person name="Kudrna D."/>
            <person name="Lee S."/>
            <person name="Talag J."/>
            <person name="Welchert J."/>
            <person name="Wing R.A."/>
        </authorList>
    </citation>
    <scope>NUCLEOTIDE SEQUENCE [LARGE SCALE GENOMIC DNA]</scope>
</reference>
<dbReference type="Gene3D" id="3.40.50.2000">
    <property type="entry name" value="Glycogen Phosphorylase B"/>
    <property type="match status" value="1"/>
</dbReference>
<keyword evidence="2" id="KW-0808">Transferase</keyword>
<keyword evidence="4" id="KW-1185">Reference proteome</keyword>
<evidence type="ECO:0000313" key="4">
    <source>
        <dbReference type="Proteomes" id="UP000026962"/>
    </source>
</evidence>
<organism evidence="3">
    <name type="scientific">Oryza punctata</name>
    <name type="common">Red rice</name>
    <dbReference type="NCBI Taxonomy" id="4537"/>
    <lineage>
        <taxon>Eukaryota</taxon>
        <taxon>Viridiplantae</taxon>
        <taxon>Streptophyta</taxon>
        <taxon>Embryophyta</taxon>
        <taxon>Tracheophyta</taxon>
        <taxon>Spermatophyta</taxon>
        <taxon>Magnoliopsida</taxon>
        <taxon>Liliopsida</taxon>
        <taxon>Poales</taxon>
        <taxon>Poaceae</taxon>
        <taxon>BOP clade</taxon>
        <taxon>Oryzoideae</taxon>
        <taxon>Oryzeae</taxon>
        <taxon>Oryzinae</taxon>
        <taxon>Oryza</taxon>
    </lineage>
</organism>
<accession>A0A0E0LXJ0</accession>
<dbReference type="EnsemblPlants" id="OPUNC08G20360.1">
    <property type="protein sequence ID" value="OPUNC08G20360.1"/>
    <property type="gene ID" value="OPUNC08G20360"/>
</dbReference>
<dbReference type="Gramene" id="OPUNC08G20360.1">
    <property type="protein sequence ID" value="OPUNC08G20360.1"/>
    <property type="gene ID" value="OPUNC08G20360"/>
</dbReference>
<dbReference type="PANTHER" id="PTHR11926">
    <property type="entry name" value="GLUCOSYL/GLUCURONOSYL TRANSFERASES"/>
    <property type="match status" value="1"/>
</dbReference>
<evidence type="ECO:0000256" key="1">
    <source>
        <dbReference type="ARBA" id="ARBA00009995"/>
    </source>
</evidence>
<name>A0A0E0LXJ0_ORYPU</name>
<dbReference type="eggNOG" id="KOG1192">
    <property type="taxonomic scope" value="Eukaryota"/>
</dbReference>
<dbReference type="SUPFAM" id="SSF53756">
    <property type="entry name" value="UDP-Glycosyltransferase/glycogen phosphorylase"/>
    <property type="match status" value="1"/>
</dbReference>
<dbReference type="Proteomes" id="UP000026962">
    <property type="component" value="Chromosome 8"/>
</dbReference>
<reference evidence="3" key="1">
    <citation type="submission" date="2015-04" db="UniProtKB">
        <authorList>
            <consortium name="EnsemblPlants"/>
        </authorList>
    </citation>
    <scope>IDENTIFICATION</scope>
</reference>